<dbReference type="Proteomes" id="UP000275048">
    <property type="component" value="Unassembled WGS sequence"/>
</dbReference>
<proteinExistence type="inferred from homology"/>
<name>A0A3M8AJL9_9MICO</name>
<accession>A0A3M8AJL9</accession>
<evidence type="ECO:0000313" key="5">
    <source>
        <dbReference type="Proteomes" id="UP000275048"/>
    </source>
</evidence>
<dbReference type="Pfam" id="PF04909">
    <property type="entry name" value="Amidohydro_2"/>
    <property type="match status" value="1"/>
</dbReference>
<dbReference type="GO" id="GO:0016787">
    <property type="term" value="F:hydrolase activity"/>
    <property type="evidence" value="ECO:0007669"/>
    <property type="project" value="UniProtKB-KW"/>
</dbReference>
<feature type="compositionally biased region" description="Gly residues" evidence="2">
    <location>
        <begin position="172"/>
        <end position="189"/>
    </location>
</feature>
<dbReference type="InterPro" id="IPR032466">
    <property type="entry name" value="Metal_Hydrolase"/>
</dbReference>
<dbReference type="EMBL" id="RHHB01000007">
    <property type="protein sequence ID" value="RNB50665.1"/>
    <property type="molecule type" value="Genomic_DNA"/>
</dbReference>
<dbReference type="SUPFAM" id="SSF51556">
    <property type="entry name" value="Metallo-dependent hydrolases"/>
    <property type="match status" value="1"/>
</dbReference>
<keyword evidence="4" id="KW-0378">Hydrolase</keyword>
<dbReference type="Gene3D" id="3.20.20.140">
    <property type="entry name" value="Metal-dependent hydrolases"/>
    <property type="match status" value="1"/>
</dbReference>
<sequence length="303" mass="32196">MSGILDAHQHIWNRSRAAYDWLGPDAGPIFRDFDLPEALAVLDDAGVDGTILVQSADNDEDTEFMLEAARASARVRGVVAWVPLDEPARAAERLAELRADPIVCGIRSLIHTRDDPHWLLRPDVDAGLGLLEDAGVPFDVVAVLPEHLEAVLVVSERHPGLRMVIDHLGKPPLGGGGGGGGQGGGQGGGPHDRHDWDWHGLIAEVAANPLVFGKVSGLYPPGGLAGAAGPAASDALRPVFDCAVEVFGPDRLMYGGDWPISLLAGGYRAVLASLTPLLDGLDPRDRERILSGTARDFYRTEHP</sequence>
<dbReference type="AlphaFoldDB" id="A0A3M8AJL9"/>
<reference evidence="4 5" key="1">
    <citation type="submission" date="2018-10" db="EMBL/GenBank/DDBJ databases">
        <title>Isolation, diversity and antibacterial activity of antinobacteria from the wheat rhizosphere soil.</title>
        <authorList>
            <person name="Sun T."/>
        </authorList>
    </citation>
    <scope>NUCLEOTIDE SEQUENCE [LARGE SCALE GENOMIC DNA]</scope>
    <source>
        <strain evidence="4 5">SJ-23</strain>
    </source>
</reference>
<evidence type="ECO:0000259" key="3">
    <source>
        <dbReference type="Pfam" id="PF04909"/>
    </source>
</evidence>
<protein>
    <submittedName>
        <fullName evidence="4">Metal-dependent hydrolase</fullName>
    </submittedName>
</protein>
<dbReference type="RefSeq" id="WP_122936266.1">
    <property type="nucleotide sequence ID" value="NZ_JBHSNT010000068.1"/>
</dbReference>
<gene>
    <name evidence="4" type="ORF">EDM22_06570</name>
</gene>
<comment type="similarity">
    <text evidence="1">Belongs to the metallo-dependent hydrolases superfamily.</text>
</comment>
<dbReference type="InterPro" id="IPR006680">
    <property type="entry name" value="Amidohydro-rel"/>
</dbReference>
<evidence type="ECO:0000313" key="4">
    <source>
        <dbReference type="EMBL" id="RNB50665.1"/>
    </source>
</evidence>
<dbReference type="PANTHER" id="PTHR43569:SF2">
    <property type="entry name" value="AMIDOHYDROLASE-RELATED DOMAIN-CONTAINING PROTEIN"/>
    <property type="match status" value="1"/>
</dbReference>
<feature type="region of interest" description="Disordered" evidence="2">
    <location>
        <begin position="172"/>
        <end position="193"/>
    </location>
</feature>
<feature type="domain" description="Amidohydrolase-related" evidence="3">
    <location>
        <begin position="6"/>
        <end position="299"/>
    </location>
</feature>
<dbReference type="InterPro" id="IPR052350">
    <property type="entry name" value="Metallo-dep_Lactonases"/>
</dbReference>
<keyword evidence="5" id="KW-1185">Reference proteome</keyword>
<organism evidence="4 5">
    <name type="scientific">Agromyces tardus</name>
    <dbReference type="NCBI Taxonomy" id="2583849"/>
    <lineage>
        <taxon>Bacteria</taxon>
        <taxon>Bacillati</taxon>
        <taxon>Actinomycetota</taxon>
        <taxon>Actinomycetes</taxon>
        <taxon>Micrococcales</taxon>
        <taxon>Microbacteriaceae</taxon>
        <taxon>Agromyces</taxon>
    </lineage>
</organism>
<evidence type="ECO:0000256" key="2">
    <source>
        <dbReference type="SAM" id="MobiDB-lite"/>
    </source>
</evidence>
<dbReference type="OrthoDB" id="5450317at2"/>
<evidence type="ECO:0000256" key="1">
    <source>
        <dbReference type="ARBA" id="ARBA00038310"/>
    </source>
</evidence>
<dbReference type="PANTHER" id="PTHR43569">
    <property type="entry name" value="AMIDOHYDROLASE"/>
    <property type="match status" value="1"/>
</dbReference>
<comment type="caution">
    <text evidence="4">The sequence shown here is derived from an EMBL/GenBank/DDBJ whole genome shotgun (WGS) entry which is preliminary data.</text>
</comment>